<dbReference type="PANTHER" id="PTHR22793">
    <property type="entry name" value="MYOCARDIN-RELATED TRANSCRIPTION FACTOR-RELATED"/>
    <property type="match status" value="1"/>
</dbReference>
<evidence type="ECO:0000256" key="8">
    <source>
        <dbReference type="SAM" id="MobiDB-lite"/>
    </source>
</evidence>
<reference evidence="9 10" key="1">
    <citation type="submission" date="2017-06" db="EMBL/GenBank/DDBJ databases">
        <title>Aedes aegypti genome working group (AGWG) sequencing and assembly.</title>
        <authorList>
            <consortium name="Aedes aegypti Genome Working Group (AGWG)"/>
            <person name="Matthews B.J."/>
        </authorList>
    </citation>
    <scope>NUCLEOTIDE SEQUENCE [LARGE SCALE GENOMIC DNA]</scope>
    <source>
        <strain evidence="9 10">LVP_AGWG</strain>
    </source>
</reference>
<sequence>MHPRNLCDGDEDFSHGQSVEPYDTYTEANIGHTSMDQINQGFTMNSTNPSRVSPPKSTIDSTPLQPAMDKNKESLKVKLLVRRSLNQLVEQGIMPSPKTSPAIYEQQRQLERAKTGDMLKAKIKQRPDRMELERRHILEHQEGNIDPSLAEKKRMLEKALLVDHLNSKISHRPGPLELIEKNILHAEEPIERIVKEGLVNYTSTDEAVSPAQTLRSPESMICIEDDSLSSEGETQNLQRVTPINVLLLTQPQSTTVSADPLIGTFSVGVGTPKVLETASSKDSTIFARPETCVKKEGTEPITFNIVECNKKSYPSSSVASAKSDLKEKSKKKNKNKVISKTRSIKFHEYKGPPNAQKHSSSAHNSGETNYQLIMKQQYLLEYLEEICKHPPATSGSSSMSFSVTSREKDASIAAQGGDAQKLPPDPATGTLNKLKVFQLKRYCKKYNLPVSGSKSSLIERLKPFLHLMEQTSDFEGKTETDISTNSNASTDSKPAEAIDEQVLKEQQKRIAELQMLLKKSQDELEHMKMIQLRTPQDFNTQPGSSGNLEQKIEPETSKVYKSEEINITSLHTDKMLSDMDIKITVRIDADSPDPTIKPKLEPTTILSVMDTPSSILNTNSPKQWKTDALLDSVVNEESMIQCNSVPHRTVSFPSNADTLDKLLGQVQPGIPNLNDNKEQGFKMPLGPNTQNDMLGNEDVDAKSITDEAMHTPLVLTDYNDVDLLDFHMQIDDTSDTYTIPKSMDSTFPSMDTKDPDDSSANINKMNYESEMITGSNNSIYDRDDDKSNAFNDFDGLHFVNSGSYNELFKLHHAGMNVAQSPAVNPNMPDSYLKLNHTNDINDNFTAIPANSALNCSFAQKHLDLSSSSNASSVKRCWMPNNAFYDVNKLKMIALENQQHCVQSNPNHSEIMNIAEMKHSDDRFSFEGQSKDTLLNSTCNSSTHTGHISPMDFDSLLSNINSPLSSQNCDRGVLDENQDKTLYDLQQNNLLDYFTDDYGMHNAIL</sequence>
<dbReference type="Pfam" id="PF02037">
    <property type="entry name" value="SAP"/>
    <property type="match status" value="1"/>
</dbReference>
<feature type="compositionally biased region" description="Low complexity" evidence="8">
    <location>
        <begin position="394"/>
        <end position="404"/>
    </location>
</feature>
<evidence type="ECO:0000256" key="6">
    <source>
        <dbReference type="ARBA" id="ARBA00023242"/>
    </source>
</evidence>
<feature type="compositionally biased region" description="Polar residues" evidence="8">
    <location>
        <begin position="481"/>
        <end position="492"/>
    </location>
</feature>
<dbReference type="Pfam" id="PF02755">
    <property type="entry name" value="RPEL"/>
    <property type="match status" value="2"/>
</dbReference>
<dbReference type="GO" id="GO:0003713">
    <property type="term" value="F:transcription coactivator activity"/>
    <property type="evidence" value="ECO:0007669"/>
    <property type="project" value="TreeGrafter"/>
</dbReference>
<feature type="compositionally biased region" description="Basic residues" evidence="8">
    <location>
        <begin position="328"/>
        <end position="344"/>
    </location>
</feature>
<evidence type="ECO:0000256" key="5">
    <source>
        <dbReference type="ARBA" id="ARBA00023163"/>
    </source>
</evidence>
<dbReference type="InterPro" id="IPR003034">
    <property type="entry name" value="SAP_dom"/>
</dbReference>
<evidence type="ECO:0000256" key="2">
    <source>
        <dbReference type="ARBA" id="ARBA00022737"/>
    </source>
</evidence>
<evidence type="ECO:0000256" key="1">
    <source>
        <dbReference type="ARBA" id="ARBA00004123"/>
    </source>
</evidence>
<evidence type="ECO:0000313" key="10">
    <source>
        <dbReference type="Proteomes" id="UP000008820"/>
    </source>
</evidence>
<keyword evidence="2" id="KW-0677">Repeat</keyword>
<dbReference type="InParanoid" id="A0A6I8TEG3"/>
<dbReference type="PROSITE" id="PS51073">
    <property type="entry name" value="RPEL"/>
    <property type="match status" value="2"/>
</dbReference>
<keyword evidence="3" id="KW-0805">Transcription regulation</keyword>
<dbReference type="PROSITE" id="PS50800">
    <property type="entry name" value="SAP"/>
    <property type="match status" value="1"/>
</dbReference>
<feature type="compositionally biased region" description="Polar residues" evidence="8">
    <location>
        <begin position="356"/>
        <end position="365"/>
    </location>
</feature>
<dbReference type="PANTHER" id="PTHR22793:SF12">
    <property type="entry name" value="MYOCARDIN-RELATED TRANSCRIPTION FACTOR, ISOFORM H"/>
    <property type="match status" value="1"/>
</dbReference>
<accession>A0A6I8TEG3</accession>
<gene>
    <name evidence="9" type="primary">5568999</name>
</gene>
<evidence type="ECO:0000256" key="7">
    <source>
        <dbReference type="SAM" id="Coils"/>
    </source>
</evidence>
<keyword evidence="4 7" id="KW-0175">Coiled coil</keyword>
<dbReference type="InterPro" id="IPR036361">
    <property type="entry name" value="SAP_dom_sf"/>
</dbReference>
<reference evidence="9" key="2">
    <citation type="submission" date="2020-05" db="UniProtKB">
        <authorList>
            <consortium name="EnsemblMetazoa"/>
        </authorList>
    </citation>
    <scope>IDENTIFICATION</scope>
    <source>
        <strain evidence="9">LVP_AGWG</strain>
    </source>
</reference>
<protein>
    <submittedName>
        <fullName evidence="9">Uncharacterized protein</fullName>
    </submittedName>
</protein>
<keyword evidence="5" id="KW-0804">Transcription</keyword>
<dbReference type="AlphaFoldDB" id="A0A6I8TEG3"/>
<feature type="region of interest" description="Disordered" evidence="8">
    <location>
        <begin position="392"/>
        <end position="428"/>
    </location>
</feature>
<dbReference type="InterPro" id="IPR043451">
    <property type="entry name" value="Myocardin-like"/>
</dbReference>
<keyword evidence="6" id="KW-0539">Nucleus</keyword>
<feature type="region of interest" description="Disordered" evidence="8">
    <location>
        <begin position="314"/>
        <end position="365"/>
    </location>
</feature>
<feature type="compositionally biased region" description="Polar residues" evidence="8">
    <location>
        <begin position="44"/>
        <end position="64"/>
    </location>
</feature>
<dbReference type="Gene3D" id="1.10.720.30">
    <property type="entry name" value="SAP domain"/>
    <property type="match status" value="1"/>
</dbReference>
<dbReference type="GO" id="GO:0045944">
    <property type="term" value="P:positive regulation of transcription by RNA polymerase II"/>
    <property type="evidence" value="ECO:0007669"/>
    <property type="project" value="TreeGrafter"/>
</dbReference>
<dbReference type="SUPFAM" id="SSF68906">
    <property type="entry name" value="SAP domain"/>
    <property type="match status" value="1"/>
</dbReference>
<comment type="subcellular location">
    <subcellularLocation>
        <location evidence="1">Nucleus</location>
    </subcellularLocation>
</comment>
<evidence type="ECO:0000256" key="4">
    <source>
        <dbReference type="ARBA" id="ARBA00023054"/>
    </source>
</evidence>
<dbReference type="Gene3D" id="6.10.140.2040">
    <property type="match status" value="1"/>
</dbReference>
<evidence type="ECO:0000256" key="3">
    <source>
        <dbReference type="ARBA" id="ARBA00023015"/>
    </source>
</evidence>
<organism evidence="9 10">
    <name type="scientific">Aedes aegypti</name>
    <name type="common">Yellowfever mosquito</name>
    <name type="synonym">Culex aegypti</name>
    <dbReference type="NCBI Taxonomy" id="7159"/>
    <lineage>
        <taxon>Eukaryota</taxon>
        <taxon>Metazoa</taxon>
        <taxon>Ecdysozoa</taxon>
        <taxon>Arthropoda</taxon>
        <taxon>Hexapoda</taxon>
        <taxon>Insecta</taxon>
        <taxon>Pterygota</taxon>
        <taxon>Neoptera</taxon>
        <taxon>Endopterygota</taxon>
        <taxon>Diptera</taxon>
        <taxon>Nematocera</taxon>
        <taxon>Culicoidea</taxon>
        <taxon>Culicidae</taxon>
        <taxon>Culicinae</taxon>
        <taxon>Aedini</taxon>
        <taxon>Aedes</taxon>
        <taxon>Stegomyia</taxon>
    </lineage>
</organism>
<dbReference type="OrthoDB" id="197676at2759"/>
<dbReference type="SMART" id="SM00513">
    <property type="entry name" value="SAP"/>
    <property type="match status" value="1"/>
</dbReference>
<dbReference type="EnsemblMetazoa" id="AAEL007304-RD">
    <property type="protein sequence ID" value="AAEL007304-PD"/>
    <property type="gene ID" value="AAEL007304"/>
</dbReference>
<proteinExistence type="predicted"/>
<feature type="region of interest" description="Disordered" evidence="8">
    <location>
        <begin position="473"/>
        <end position="496"/>
    </location>
</feature>
<dbReference type="Proteomes" id="UP000008820">
    <property type="component" value="Chromosome 3"/>
</dbReference>
<name>A0A6I8TEG3_AEDAE</name>
<dbReference type="InterPro" id="IPR004018">
    <property type="entry name" value="RPEL_repeat"/>
</dbReference>
<evidence type="ECO:0000313" key="9">
    <source>
        <dbReference type="EnsemblMetazoa" id="AAEL007304-PD"/>
    </source>
</evidence>
<dbReference type="SMART" id="SM00707">
    <property type="entry name" value="RPEL"/>
    <property type="match status" value="3"/>
</dbReference>
<dbReference type="Gene3D" id="6.10.150.10">
    <property type="match status" value="1"/>
</dbReference>
<dbReference type="GO" id="GO:0005634">
    <property type="term" value="C:nucleus"/>
    <property type="evidence" value="ECO:0007669"/>
    <property type="project" value="UniProtKB-SubCell"/>
</dbReference>
<keyword evidence="10" id="KW-1185">Reference proteome</keyword>
<feature type="coiled-coil region" evidence="7">
    <location>
        <begin position="503"/>
        <end position="530"/>
    </location>
</feature>
<feature type="region of interest" description="Disordered" evidence="8">
    <location>
        <begin position="44"/>
        <end position="70"/>
    </location>
</feature>